<evidence type="ECO:0000313" key="5">
    <source>
        <dbReference type="Proteomes" id="UP000321224"/>
    </source>
</evidence>
<sequence>MTFVTVTIKKSGDLVYEPSNQVGRGYTVRFVLDPVNGPLWATVHPPTCLVSTNPITLDKTSSATPPVYEDPVSESAAYTTYPFTVKVPPVPEKPHLGGEAETKNGNLDVTTDPPKL</sequence>
<evidence type="ECO:0000313" key="2">
    <source>
        <dbReference type="EMBL" id="GEL74799.1"/>
    </source>
</evidence>
<evidence type="ECO:0000313" key="4">
    <source>
        <dbReference type="Proteomes" id="UP000198717"/>
    </source>
</evidence>
<reference evidence="3 4" key="1">
    <citation type="submission" date="2016-10" db="EMBL/GenBank/DDBJ databases">
        <authorList>
            <person name="Varghese N."/>
            <person name="Submissions S."/>
        </authorList>
    </citation>
    <scope>NUCLEOTIDE SEQUENCE [LARGE SCALE GENOMIC DNA]</scope>
    <source>
        <strain evidence="3 4">DSM 2260</strain>
    </source>
</reference>
<name>A0A511HQL0_9BACT</name>
<accession>A0A511HQL0</accession>
<dbReference type="Proteomes" id="UP000321224">
    <property type="component" value="Unassembled WGS sequence"/>
</dbReference>
<evidence type="ECO:0000313" key="3">
    <source>
        <dbReference type="EMBL" id="SDF29193.1"/>
    </source>
</evidence>
<feature type="region of interest" description="Disordered" evidence="1">
    <location>
        <begin position="89"/>
        <end position="116"/>
    </location>
</feature>
<dbReference type="RefSeq" id="WP_090495790.1">
    <property type="nucleotide sequence ID" value="NZ_BJVY01000054.1"/>
</dbReference>
<organism evidence="2 5">
    <name type="scientific">Myxococcus virescens</name>
    <dbReference type="NCBI Taxonomy" id="83456"/>
    <lineage>
        <taxon>Bacteria</taxon>
        <taxon>Pseudomonadati</taxon>
        <taxon>Myxococcota</taxon>
        <taxon>Myxococcia</taxon>
        <taxon>Myxococcales</taxon>
        <taxon>Cystobacterineae</taxon>
        <taxon>Myxococcaceae</taxon>
        <taxon>Myxococcus</taxon>
    </lineage>
</organism>
<dbReference type="EMBL" id="FNAJ01000028">
    <property type="protein sequence ID" value="SDF29193.1"/>
    <property type="molecule type" value="Genomic_DNA"/>
</dbReference>
<comment type="caution">
    <text evidence="2">The sequence shown here is derived from an EMBL/GenBank/DDBJ whole genome shotgun (WGS) entry which is preliminary data.</text>
</comment>
<gene>
    <name evidence="2" type="ORF">MVI01_65830</name>
    <name evidence="3" type="ORF">SAMN04488504_12821</name>
</gene>
<dbReference type="AlphaFoldDB" id="A0A511HQL0"/>
<keyword evidence="4" id="KW-1185">Reference proteome</keyword>
<feature type="compositionally biased region" description="Basic and acidic residues" evidence="1">
    <location>
        <begin position="92"/>
        <end position="102"/>
    </location>
</feature>
<dbReference type="Proteomes" id="UP000198717">
    <property type="component" value="Unassembled WGS sequence"/>
</dbReference>
<evidence type="ECO:0000256" key="1">
    <source>
        <dbReference type="SAM" id="MobiDB-lite"/>
    </source>
</evidence>
<dbReference type="EMBL" id="BJVY01000054">
    <property type="protein sequence ID" value="GEL74799.1"/>
    <property type="molecule type" value="Genomic_DNA"/>
</dbReference>
<protein>
    <submittedName>
        <fullName evidence="2">Uncharacterized protein</fullName>
    </submittedName>
</protein>
<reference evidence="2 5" key="2">
    <citation type="submission" date="2019-07" db="EMBL/GenBank/DDBJ databases">
        <title>Whole genome shotgun sequence of Myxococcus virescens NBRC 100334.</title>
        <authorList>
            <person name="Hosoyama A."/>
            <person name="Uohara A."/>
            <person name="Ohji S."/>
            <person name="Ichikawa N."/>
        </authorList>
    </citation>
    <scope>NUCLEOTIDE SEQUENCE [LARGE SCALE GENOMIC DNA]</scope>
    <source>
        <strain evidence="2 5">NBRC 100334</strain>
    </source>
</reference>
<proteinExistence type="predicted"/>